<keyword evidence="3 7" id="KW-0808">Transferase</keyword>
<dbReference type="Pfam" id="PF13579">
    <property type="entry name" value="Glyco_trans_4_4"/>
    <property type="match status" value="1"/>
</dbReference>
<dbReference type="Gene3D" id="3.40.50.2000">
    <property type="entry name" value="Glycogen Phosphorylase B"/>
    <property type="match status" value="2"/>
</dbReference>
<dbReference type="Proteomes" id="UP001597338">
    <property type="component" value="Unassembled WGS sequence"/>
</dbReference>
<evidence type="ECO:0000313" key="8">
    <source>
        <dbReference type="Proteomes" id="UP001597338"/>
    </source>
</evidence>
<proteinExistence type="predicted"/>
<comment type="caution">
    <text evidence="7">The sequence shown here is derived from an EMBL/GenBank/DDBJ whole genome shotgun (WGS) entry which is preliminary data.</text>
</comment>
<dbReference type="PANTHER" id="PTHR45947:SF3">
    <property type="entry name" value="SULFOQUINOVOSYL TRANSFERASE SQD2"/>
    <property type="match status" value="1"/>
</dbReference>
<evidence type="ECO:0000256" key="3">
    <source>
        <dbReference type="ARBA" id="ARBA00022679"/>
    </source>
</evidence>
<dbReference type="SUPFAM" id="SSF53756">
    <property type="entry name" value="UDP-Glycosyltransferase/glycogen phosphorylase"/>
    <property type="match status" value="1"/>
</dbReference>
<gene>
    <name evidence="7" type="ORF">ACFSL2_19260</name>
</gene>
<organism evidence="7 8">
    <name type="scientific">Promicromonospora aerolata</name>
    <dbReference type="NCBI Taxonomy" id="195749"/>
    <lineage>
        <taxon>Bacteria</taxon>
        <taxon>Bacillati</taxon>
        <taxon>Actinomycetota</taxon>
        <taxon>Actinomycetes</taxon>
        <taxon>Micrococcales</taxon>
        <taxon>Promicromonosporaceae</taxon>
        <taxon>Promicromonospora</taxon>
    </lineage>
</organism>
<feature type="region of interest" description="Disordered" evidence="4">
    <location>
        <begin position="406"/>
        <end position="430"/>
    </location>
</feature>
<evidence type="ECO:0000313" key="7">
    <source>
        <dbReference type="EMBL" id="MFD2027649.1"/>
    </source>
</evidence>
<keyword evidence="8" id="KW-1185">Reference proteome</keyword>
<feature type="domain" description="Glycosyl transferase family 1" evidence="5">
    <location>
        <begin position="209"/>
        <end position="364"/>
    </location>
</feature>
<name>A0ABW4VBK6_9MICO</name>
<dbReference type="GO" id="GO:0016757">
    <property type="term" value="F:glycosyltransferase activity"/>
    <property type="evidence" value="ECO:0007669"/>
    <property type="project" value="UniProtKB-KW"/>
</dbReference>
<feature type="domain" description="Glycosyltransferase subfamily 4-like N-terminal" evidence="6">
    <location>
        <begin position="15"/>
        <end position="186"/>
    </location>
</feature>
<dbReference type="InterPro" id="IPR028098">
    <property type="entry name" value="Glyco_trans_4-like_N"/>
</dbReference>
<evidence type="ECO:0000259" key="5">
    <source>
        <dbReference type="Pfam" id="PF00534"/>
    </source>
</evidence>
<evidence type="ECO:0000256" key="4">
    <source>
        <dbReference type="SAM" id="MobiDB-lite"/>
    </source>
</evidence>
<sequence length="430" mass="45377">MRIVHVANFYSPRSGGIRTAMHAMAGQYLSRGHEPVLVVPGKRDGVSLVDGVRVVTLAAPRVPFSGGYRAVVQPGKMRGLLETLAPDRLEVSDRTTLAGLGDWAREAGIPSLMMLHERVDGVLRSWIPGAAAGGRAATLGAAAAPALADRYNLATVTRFDRLVATTQFAAGEVERLAARTRAAALPPLYRVPLGVDLERFRPDRYSDEARAQYAPPGTALIVLASRQSTEKRPDLAVDAAAQLVRDGRPVRLVVAGSGPLLPAMRRRAEASGLPHRFLSFIPDRDRLATLLTCADVVIAPGPIETFGLAALEALASGTPVVCSSSSALPEVVGTAGAAAAPDGAALALALHEVLDRDVDQRRKAARARAELFPWSATGDAMIELHSRKAFDLAPDPALPELARLEHAAPAPAPTPVDPTEPVHVGPVGRR</sequence>
<dbReference type="InterPro" id="IPR001296">
    <property type="entry name" value="Glyco_trans_1"/>
</dbReference>
<evidence type="ECO:0000259" key="6">
    <source>
        <dbReference type="Pfam" id="PF13579"/>
    </source>
</evidence>
<keyword evidence="2 7" id="KW-0328">Glycosyltransferase</keyword>
<dbReference type="Pfam" id="PF00534">
    <property type="entry name" value="Glycos_transf_1"/>
    <property type="match status" value="1"/>
</dbReference>
<evidence type="ECO:0000256" key="2">
    <source>
        <dbReference type="ARBA" id="ARBA00022676"/>
    </source>
</evidence>
<evidence type="ECO:0000256" key="1">
    <source>
        <dbReference type="ARBA" id="ARBA00021292"/>
    </source>
</evidence>
<dbReference type="InterPro" id="IPR050194">
    <property type="entry name" value="Glycosyltransferase_grp1"/>
</dbReference>
<protein>
    <recommendedName>
        <fullName evidence="1">D-inositol 3-phosphate glycosyltransferase</fullName>
    </recommendedName>
</protein>
<dbReference type="RefSeq" id="WP_377199379.1">
    <property type="nucleotide sequence ID" value="NZ_JBHUHF010000001.1"/>
</dbReference>
<accession>A0ABW4VBK6</accession>
<dbReference type="EMBL" id="JBHUHF010000001">
    <property type="protein sequence ID" value="MFD2027649.1"/>
    <property type="molecule type" value="Genomic_DNA"/>
</dbReference>
<reference evidence="8" key="1">
    <citation type="journal article" date="2019" name="Int. J. Syst. Evol. Microbiol.">
        <title>The Global Catalogue of Microorganisms (GCM) 10K type strain sequencing project: providing services to taxonomists for standard genome sequencing and annotation.</title>
        <authorList>
            <consortium name="The Broad Institute Genomics Platform"/>
            <consortium name="The Broad Institute Genome Sequencing Center for Infectious Disease"/>
            <person name="Wu L."/>
            <person name="Ma J."/>
        </authorList>
    </citation>
    <scope>NUCLEOTIDE SEQUENCE [LARGE SCALE GENOMIC DNA]</scope>
    <source>
        <strain evidence="8">CCM 7043</strain>
    </source>
</reference>
<dbReference type="PANTHER" id="PTHR45947">
    <property type="entry name" value="SULFOQUINOVOSYL TRANSFERASE SQD2"/>
    <property type="match status" value="1"/>
</dbReference>